<dbReference type="GO" id="GO:0003700">
    <property type="term" value="F:DNA-binding transcription factor activity"/>
    <property type="evidence" value="ECO:0007669"/>
    <property type="project" value="TreeGrafter"/>
</dbReference>
<dbReference type="SMART" id="SM00346">
    <property type="entry name" value="HTH_ICLR"/>
    <property type="match status" value="1"/>
</dbReference>
<dbReference type="PROSITE" id="PS51077">
    <property type="entry name" value="HTH_ICLR"/>
    <property type="match status" value="1"/>
</dbReference>
<dbReference type="EMBL" id="QDKH01000020">
    <property type="protein sequence ID" value="PWC13019.1"/>
    <property type="molecule type" value="Genomic_DNA"/>
</dbReference>
<proteinExistence type="predicted"/>
<dbReference type="GO" id="GO:0045892">
    <property type="term" value="P:negative regulation of DNA-templated transcription"/>
    <property type="evidence" value="ECO:0007669"/>
    <property type="project" value="TreeGrafter"/>
</dbReference>
<dbReference type="RefSeq" id="WP_136167511.1">
    <property type="nucleotide sequence ID" value="NZ_KZ819085.1"/>
</dbReference>
<dbReference type="Pfam" id="PF09339">
    <property type="entry name" value="HTH_IclR"/>
    <property type="match status" value="1"/>
</dbReference>
<keyword evidence="7" id="KW-1185">Reference proteome</keyword>
<evidence type="ECO:0000256" key="3">
    <source>
        <dbReference type="ARBA" id="ARBA00023163"/>
    </source>
</evidence>
<dbReference type="GO" id="GO:0003677">
    <property type="term" value="F:DNA binding"/>
    <property type="evidence" value="ECO:0007669"/>
    <property type="project" value="UniProtKB-KW"/>
</dbReference>
<reference evidence="6 7" key="1">
    <citation type="submission" date="2018-04" db="EMBL/GenBank/DDBJ databases">
        <title>Brenneria corticis sp.nov.</title>
        <authorList>
            <person name="Li Y."/>
        </authorList>
    </citation>
    <scope>NUCLEOTIDE SEQUENCE [LARGE SCALE GENOMIC DNA]</scope>
    <source>
        <strain evidence="6 7">CFCC 11842</strain>
    </source>
</reference>
<evidence type="ECO:0000313" key="6">
    <source>
        <dbReference type="EMBL" id="PWC13019.1"/>
    </source>
</evidence>
<dbReference type="SUPFAM" id="SSF46785">
    <property type="entry name" value="Winged helix' DNA-binding domain"/>
    <property type="match status" value="1"/>
</dbReference>
<keyword evidence="3" id="KW-0804">Transcription</keyword>
<feature type="domain" description="HTH iclR-type" evidence="4">
    <location>
        <begin position="12"/>
        <end position="71"/>
    </location>
</feature>
<dbReference type="PANTHER" id="PTHR30136:SF35">
    <property type="entry name" value="HTH-TYPE TRANSCRIPTIONAL REGULATOR RV1719"/>
    <property type="match status" value="1"/>
</dbReference>
<protein>
    <submittedName>
        <fullName evidence="6">Transcriptional regulator</fullName>
    </submittedName>
</protein>
<name>A0A2U1TUE9_9GAMM</name>
<organism evidence="6 7">
    <name type="scientific">Brenneria corticis</name>
    <dbReference type="NCBI Taxonomy" id="2173106"/>
    <lineage>
        <taxon>Bacteria</taxon>
        <taxon>Pseudomonadati</taxon>
        <taxon>Pseudomonadota</taxon>
        <taxon>Gammaproteobacteria</taxon>
        <taxon>Enterobacterales</taxon>
        <taxon>Pectobacteriaceae</taxon>
        <taxon>Brenneria</taxon>
    </lineage>
</organism>
<dbReference type="Pfam" id="PF01614">
    <property type="entry name" value="IclR_C"/>
    <property type="match status" value="1"/>
</dbReference>
<dbReference type="PROSITE" id="PS51078">
    <property type="entry name" value="ICLR_ED"/>
    <property type="match status" value="1"/>
</dbReference>
<comment type="caution">
    <text evidence="6">The sequence shown here is derived from an EMBL/GenBank/DDBJ whole genome shotgun (WGS) entry which is preliminary data.</text>
</comment>
<dbReference type="InterPro" id="IPR005471">
    <property type="entry name" value="Tscrpt_reg_IclR_N"/>
</dbReference>
<keyword evidence="1" id="KW-0805">Transcription regulation</keyword>
<dbReference type="Proteomes" id="UP000296159">
    <property type="component" value="Unassembled WGS sequence"/>
</dbReference>
<gene>
    <name evidence="6" type="ORF">DDT56_16455</name>
</gene>
<sequence length="267" mass="29666">MKEENSTGASGVQTLFRGLAVIDAVAAGHRDLKAIGEYTGTSRSTTHRLVNALISKNLLRHVARDGYYLGPKLIELGTSSLNAYPLRLAAQSALEALAKQTQDTVHLAIREGNDVLYIDKISGTRGLEMRSRVGQRMPLPFTGIGKALILDDSADEWRAIFQAHHPQRDIEAFIRAMQKYAQGGYAFDLEENEFTIRCVAAPVRDATNRIIAAISVASITPYMPDSRMEELIDIVKEHADAISIEMGWSRTSFNQRRRTPAEKIQER</sequence>
<dbReference type="InterPro" id="IPR036390">
    <property type="entry name" value="WH_DNA-bd_sf"/>
</dbReference>
<dbReference type="InterPro" id="IPR050707">
    <property type="entry name" value="HTH_MetabolicPath_Reg"/>
</dbReference>
<dbReference type="Gene3D" id="1.10.10.10">
    <property type="entry name" value="Winged helix-like DNA-binding domain superfamily/Winged helix DNA-binding domain"/>
    <property type="match status" value="1"/>
</dbReference>
<evidence type="ECO:0000313" key="7">
    <source>
        <dbReference type="Proteomes" id="UP000296159"/>
    </source>
</evidence>
<dbReference type="InterPro" id="IPR014757">
    <property type="entry name" value="Tscrpt_reg_IclR_C"/>
</dbReference>
<dbReference type="Gene3D" id="3.30.450.40">
    <property type="match status" value="1"/>
</dbReference>
<keyword evidence="2" id="KW-0238">DNA-binding</keyword>
<feature type="domain" description="IclR-ED" evidence="5">
    <location>
        <begin position="72"/>
        <end position="248"/>
    </location>
</feature>
<dbReference type="PANTHER" id="PTHR30136">
    <property type="entry name" value="HELIX-TURN-HELIX TRANSCRIPTIONAL REGULATOR, ICLR FAMILY"/>
    <property type="match status" value="1"/>
</dbReference>
<dbReference type="AlphaFoldDB" id="A0A2U1TUE9"/>
<dbReference type="InterPro" id="IPR036388">
    <property type="entry name" value="WH-like_DNA-bd_sf"/>
</dbReference>
<dbReference type="SUPFAM" id="SSF55781">
    <property type="entry name" value="GAF domain-like"/>
    <property type="match status" value="1"/>
</dbReference>
<dbReference type="InterPro" id="IPR029016">
    <property type="entry name" value="GAF-like_dom_sf"/>
</dbReference>
<evidence type="ECO:0000259" key="4">
    <source>
        <dbReference type="PROSITE" id="PS51077"/>
    </source>
</evidence>
<accession>A0A2U1TUE9</accession>
<evidence type="ECO:0000256" key="2">
    <source>
        <dbReference type="ARBA" id="ARBA00023125"/>
    </source>
</evidence>
<evidence type="ECO:0000259" key="5">
    <source>
        <dbReference type="PROSITE" id="PS51078"/>
    </source>
</evidence>
<evidence type="ECO:0000256" key="1">
    <source>
        <dbReference type="ARBA" id="ARBA00023015"/>
    </source>
</evidence>